<dbReference type="InterPro" id="IPR000504">
    <property type="entry name" value="RRM_dom"/>
</dbReference>
<evidence type="ECO:0000313" key="4">
    <source>
        <dbReference type="EMBL" id="ODV96846.1"/>
    </source>
</evidence>
<dbReference type="Proteomes" id="UP000094236">
    <property type="component" value="Unassembled WGS sequence"/>
</dbReference>
<gene>
    <name evidence="4" type="ORF">PACTADRAFT_32346</name>
</gene>
<keyword evidence="1 2" id="KW-0694">RNA-binding</keyword>
<dbReference type="InterPro" id="IPR003954">
    <property type="entry name" value="RRM_euk-type"/>
</dbReference>
<dbReference type="EMBL" id="KV454012">
    <property type="protein sequence ID" value="ODV96846.1"/>
    <property type="molecule type" value="Genomic_DNA"/>
</dbReference>
<evidence type="ECO:0000313" key="5">
    <source>
        <dbReference type="Proteomes" id="UP000094236"/>
    </source>
</evidence>
<dbReference type="PANTHER" id="PTHR47640">
    <property type="entry name" value="TRNA SELENOCYSTEINE 1-ASSOCIATED PROTEIN 1-RELATED-RELATED"/>
    <property type="match status" value="1"/>
</dbReference>
<evidence type="ECO:0000256" key="1">
    <source>
        <dbReference type="ARBA" id="ARBA00022884"/>
    </source>
</evidence>
<dbReference type="Pfam" id="PF00076">
    <property type="entry name" value="RRM_1"/>
    <property type="match status" value="1"/>
</dbReference>
<feature type="domain" description="RRM" evidence="3">
    <location>
        <begin position="102"/>
        <end position="180"/>
    </location>
</feature>
<dbReference type="PANTHER" id="PTHR47640:SF11">
    <property type="entry name" value="RNA-BINDING PROTEIN 42"/>
    <property type="match status" value="1"/>
</dbReference>
<dbReference type="Gene3D" id="3.30.70.330">
    <property type="match status" value="1"/>
</dbReference>
<protein>
    <recommendedName>
        <fullName evidence="3">RRM domain-containing protein</fullName>
    </recommendedName>
</protein>
<dbReference type="InterPro" id="IPR012677">
    <property type="entry name" value="Nucleotide-bd_a/b_plait_sf"/>
</dbReference>
<dbReference type="PROSITE" id="PS50102">
    <property type="entry name" value="RRM"/>
    <property type="match status" value="1"/>
</dbReference>
<name>A0A1E4TYM9_PACTA</name>
<dbReference type="AlphaFoldDB" id="A0A1E4TYM9"/>
<dbReference type="OrthoDB" id="1749473at2759"/>
<dbReference type="InterPro" id="IPR050825">
    <property type="entry name" value="RBM42_RBP45_47-like"/>
</dbReference>
<evidence type="ECO:0000259" key="3">
    <source>
        <dbReference type="PROSITE" id="PS50102"/>
    </source>
</evidence>
<accession>A0A1E4TYM9</accession>
<evidence type="ECO:0000256" key="2">
    <source>
        <dbReference type="PROSITE-ProRule" id="PRU00176"/>
    </source>
</evidence>
<sequence length="191" mass="21629">MSHHNVRDNGGITKPRKRINNLKTSDRRLAAGRQPTQFLHSSTPSKLDIAPGVLHSNFQILKDLKKESVSGKDSNVTVVRTAADGSKKWEDPTLLEWDPKHFRIFVGNLGPDVTDELLLRAFMHYPSLKKVKVVIDPKTNKNKGYGFVAFENTDDYIRALNDMNGKYIGQRPVQLKRAKTDIKPVKKKAKK</sequence>
<dbReference type="GO" id="GO:0003729">
    <property type="term" value="F:mRNA binding"/>
    <property type="evidence" value="ECO:0007669"/>
    <property type="project" value="InterPro"/>
</dbReference>
<proteinExistence type="predicted"/>
<reference evidence="5" key="1">
    <citation type="submission" date="2016-05" db="EMBL/GenBank/DDBJ databases">
        <title>Comparative genomics of biotechnologically important yeasts.</title>
        <authorList>
            <consortium name="DOE Joint Genome Institute"/>
            <person name="Riley R."/>
            <person name="Haridas S."/>
            <person name="Wolfe K.H."/>
            <person name="Lopes M.R."/>
            <person name="Hittinger C.T."/>
            <person name="Goker M."/>
            <person name="Salamov A."/>
            <person name="Wisecaver J."/>
            <person name="Long T.M."/>
            <person name="Aerts A.L."/>
            <person name="Barry K."/>
            <person name="Choi C."/>
            <person name="Clum A."/>
            <person name="Coughlan A.Y."/>
            <person name="Deshpande S."/>
            <person name="Douglass A.P."/>
            <person name="Hanson S.J."/>
            <person name="Klenk H.-P."/>
            <person name="Labutti K."/>
            <person name="Lapidus A."/>
            <person name="Lindquist E."/>
            <person name="Lipzen A."/>
            <person name="Meier-Kolthoff J.P."/>
            <person name="Ohm R.A."/>
            <person name="Otillar R.P."/>
            <person name="Pangilinan J."/>
            <person name="Peng Y."/>
            <person name="Rokas A."/>
            <person name="Rosa C.A."/>
            <person name="Scheuner C."/>
            <person name="Sibirny A.A."/>
            <person name="Slot J.C."/>
            <person name="Stielow J.B."/>
            <person name="Sun H."/>
            <person name="Kurtzman C.P."/>
            <person name="Blackwell M."/>
            <person name="Grigoriev I.V."/>
            <person name="Jeffries T.W."/>
        </authorList>
    </citation>
    <scope>NUCLEOTIDE SEQUENCE [LARGE SCALE GENOMIC DNA]</scope>
    <source>
        <strain evidence="5">NRRL Y-2460</strain>
    </source>
</reference>
<dbReference type="STRING" id="669874.A0A1E4TYM9"/>
<organism evidence="4 5">
    <name type="scientific">Pachysolen tannophilus NRRL Y-2460</name>
    <dbReference type="NCBI Taxonomy" id="669874"/>
    <lineage>
        <taxon>Eukaryota</taxon>
        <taxon>Fungi</taxon>
        <taxon>Dikarya</taxon>
        <taxon>Ascomycota</taxon>
        <taxon>Saccharomycotina</taxon>
        <taxon>Pichiomycetes</taxon>
        <taxon>Pachysolenaceae</taxon>
        <taxon>Pachysolen</taxon>
    </lineage>
</organism>
<dbReference type="SMART" id="SM00361">
    <property type="entry name" value="RRM_1"/>
    <property type="match status" value="1"/>
</dbReference>
<dbReference type="InterPro" id="IPR035979">
    <property type="entry name" value="RBD_domain_sf"/>
</dbReference>
<dbReference type="SUPFAM" id="SSF54928">
    <property type="entry name" value="RNA-binding domain, RBD"/>
    <property type="match status" value="1"/>
</dbReference>
<keyword evidence="5" id="KW-1185">Reference proteome</keyword>
<dbReference type="SMART" id="SM00360">
    <property type="entry name" value="RRM"/>
    <property type="match status" value="1"/>
</dbReference>